<dbReference type="EMBL" id="CADCVH010000118">
    <property type="protein sequence ID" value="CAA9477347.1"/>
    <property type="molecule type" value="Genomic_DNA"/>
</dbReference>
<evidence type="ECO:0000313" key="2">
    <source>
        <dbReference type="EMBL" id="CAA9477347.1"/>
    </source>
</evidence>
<protein>
    <recommendedName>
        <fullName evidence="3">Peptide chain release factor 3</fullName>
    </recommendedName>
</protein>
<name>A0A6J4RMX6_9ACTN</name>
<evidence type="ECO:0008006" key="3">
    <source>
        <dbReference type="Google" id="ProtNLM"/>
    </source>
</evidence>
<accession>A0A6J4RMX6</accession>
<dbReference type="InterPro" id="IPR029064">
    <property type="entry name" value="Ribosomal_eL30-like_sf"/>
</dbReference>
<feature type="region of interest" description="Disordered" evidence="1">
    <location>
        <begin position="144"/>
        <end position="176"/>
    </location>
</feature>
<proteinExistence type="predicted"/>
<dbReference type="SUPFAM" id="SSF55315">
    <property type="entry name" value="L30e-like"/>
    <property type="match status" value="1"/>
</dbReference>
<gene>
    <name evidence="2" type="ORF">AVDCRST_MAG02-4571</name>
</gene>
<organism evidence="2">
    <name type="scientific">uncultured Rubrobacteraceae bacterium</name>
    <dbReference type="NCBI Taxonomy" id="349277"/>
    <lineage>
        <taxon>Bacteria</taxon>
        <taxon>Bacillati</taxon>
        <taxon>Actinomycetota</taxon>
        <taxon>Rubrobacteria</taxon>
        <taxon>Rubrobacterales</taxon>
        <taxon>Rubrobacteraceae</taxon>
        <taxon>environmental samples</taxon>
    </lineage>
</organism>
<dbReference type="InterPro" id="IPR042226">
    <property type="entry name" value="eFR1_2_sf"/>
</dbReference>
<dbReference type="Gene3D" id="3.30.420.60">
    <property type="entry name" value="eRF1 domain 2"/>
    <property type="match status" value="1"/>
</dbReference>
<evidence type="ECO:0000256" key="1">
    <source>
        <dbReference type="SAM" id="MobiDB-lite"/>
    </source>
</evidence>
<dbReference type="AlphaFoldDB" id="A0A6J4RMX6"/>
<dbReference type="InterPro" id="IPR041202">
    <property type="entry name" value="BaeRF_family10"/>
</dbReference>
<dbReference type="Pfam" id="PF18854">
    <property type="entry name" value="baeRF_family10"/>
    <property type="match status" value="1"/>
</dbReference>
<feature type="compositionally biased region" description="Basic and acidic residues" evidence="1">
    <location>
        <begin position="144"/>
        <end position="156"/>
    </location>
</feature>
<reference evidence="2" key="1">
    <citation type="submission" date="2020-02" db="EMBL/GenBank/DDBJ databases">
        <authorList>
            <person name="Meier V. D."/>
        </authorList>
    </citation>
    <scope>NUCLEOTIDE SEQUENCE</scope>
    <source>
        <strain evidence="2">AVDCRST_MAG02</strain>
    </source>
</reference>
<sequence>MAQAQDLRQAINSMAGRGGPMLSAYVSVNAAIPENQERAYLVRLRDAMNDEGVPEGLQERVRESLEGETHPRARTLAVFAAEDGLFEVYRLQVDVPESCHWGDPYVSPLTLVLDEYEVYGAIVLDAERFRYFVVSPLAGPGGDEQVKGNGFRELDLRPSQPYPRSHGSTDMDPAGRKQQELTHRYYKEMGELARDVSFREGVKRLILAGPKEVTAGFRDALPNELKDRVAAEERVDLSASEGELLDRLEEVRERAEHEREGELLAQIREGGVRGPEDTIKALQEENRVYHLAVLWELDGEVRWSDADGLAIMDITQETSPFSGEPTRIRPLTEVLVELAAARGARLDFMRGENENTDTLRDEFGGIAGLTRF</sequence>
<feature type="compositionally biased region" description="Basic and acidic residues" evidence="1">
    <location>
        <begin position="167"/>
        <end position="176"/>
    </location>
</feature>